<evidence type="ECO:0000313" key="4">
    <source>
        <dbReference type="Proteomes" id="UP000192223"/>
    </source>
</evidence>
<gene>
    <name evidence="5" type="primary">LOC108744928</name>
</gene>
<protein>
    <submittedName>
        <fullName evidence="5">Protein SGT1 homolog</fullName>
    </submittedName>
</protein>
<dbReference type="KEGG" id="apln:108744928"/>
<feature type="compositionally biased region" description="Polar residues" evidence="1">
    <location>
        <begin position="112"/>
        <end position="121"/>
    </location>
</feature>
<dbReference type="Gene3D" id="2.60.40.790">
    <property type="match status" value="1"/>
</dbReference>
<dbReference type="InterPro" id="IPR007699">
    <property type="entry name" value="SGS_dom"/>
</dbReference>
<feature type="region of interest" description="Disordered" evidence="1">
    <location>
        <begin position="108"/>
        <end position="134"/>
    </location>
</feature>
<proteinExistence type="predicted"/>
<dbReference type="PROSITE" id="PS51048">
    <property type="entry name" value="SGS"/>
    <property type="match status" value="1"/>
</dbReference>
<evidence type="ECO:0000313" key="5">
    <source>
        <dbReference type="RefSeq" id="XP_018336398.1"/>
    </source>
</evidence>
<name>A0A1W4XVA4_AGRPL</name>
<dbReference type="PANTHER" id="PTHR45862">
    <property type="entry name" value="PROTEIN SGT1 HOMOLOG"/>
    <property type="match status" value="1"/>
</dbReference>
<organism evidence="4 5">
    <name type="scientific">Agrilus planipennis</name>
    <name type="common">Emerald ash borer</name>
    <name type="synonym">Agrilus marcopoli</name>
    <dbReference type="NCBI Taxonomy" id="224129"/>
    <lineage>
        <taxon>Eukaryota</taxon>
        <taxon>Metazoa</taxon>
        <taxon>Ecdysozoa</taxon>
        <taxon>Arthropoda</taxon>
        <taxon>Hexapoda</taxon>
        <taxon>Insecta</taxon>
        <taxon>Pterygota</taxon>
        <taxon>Neoptera</taxon>
        <taxon>Endopterygota</taxon>
        <taxon>Coleoptera</taxon>
        <taxon>Polyphaga</taxon>
        <taxon>Elateriformia</taxon>
        <taxon>Buprestoidea</taxon>
        <taxon>Buprestidae</taxon>
        <taxon>Agrilinae</taxon>
        <taxon>Agrilus</taxon>
    </lineage>
</organism>
<dbReference type="InterPro" id="IPR007052">
    <property type="entry name" value="CS_dom"/>
</dbReference>
<dbReference type="STRING" id="224129.A0A1W4XVA4"/>
<keyword evidence="4" id="KW-1185">Reference proteome</keyword>
<dbReference type="RefSeq" id="XP_018336398.1">
    <property type="nucleotide sequence ID" value="XM_018480896.1"/>
</dbReference>
<dbReference type="GO" id="GO:0005737">
    <property type="term" value="C:cytoplasm"/>
    <property type="evidence" value="ECO:0007669"/>
    <property type="project" value="UniProtKB-ARBA"/>
</dbReference>
<dbReference type="InterPro" id="IPR044563">
    <property type="entry name" value="Sgt1-like"/>
</dbReference>
<accession>A0A1W4XVA4</accession>
<dbReference type="FunCoup" id="A0A1W4XVA4">
    <property type="interactions" value="1788"/>
</dbReference>
<dbReference type="Pfam" id="PF05002">
    <property type="entry name" value="SGS"/>
    <property type="match status" value="1"/>
</dbReference>
<dbReference type="AlphaFoldDB" id="A0A1W4XVA4"/>
<dbReference type="Proteomes" id="UP000192223">
    <property type="component" value="Unplaced"/>
</dbReference>
<reference evidence="5" key="1">
    <citation type="submission" date="2025-08" db="UniProtKB">
        <authorList>
            <consortium name="RefSeq"/>
        </authorList>
    </citation>
    <scope>IDENTIFICATION</scope>
    <source>
        <tissue evidence="5">Entire body</tissue>
    </source>
</reference>
<evidence type="ECO:0000259" key="2">
    <source>
        <dbReference type="PROSITE" id="PS51048"/>
    </source>
</evidence>
<dbReference type="InParanoid" id="A0A1W4XVA4"/>
<dbReference type="PROSITE" id="PS51203">
    <property type="entry name" value="CS"/>
    <property type="match status" value="1"/>
</dbReference>
<dbReference type="OrthoDB" id="1898560at2759"/>
<dbReference type="Pfam" id="PF04969">
    <property type="entry name" value="CS"/>
    <property type="match status" value="1"/>
</dbReference>
<dbReference type="GO" id="GO:0051087">
    <property type="term" value="F:protein-folding chaperone binding"/>
    <property type="evidence" value="ECO:0007669"/>
    <property type="project" value="InterPro"/>
</dbReference>
<dbReference type="SUPFAM" id="SSF49764">
    <property type="entry name" value="HSP20-like chaperones"/>
    <property type="match status" value="1"/>
</dbReference>
<feature type="domain" description="CS" evidence="3">
    <location>
        <begin position="10"/>
        <end position="100"/>
    </location>
</feature>
<dbReference type="InterPro" id="IPR008978">
    <property type="entry name" value="HSP20-like_chaperone"/>
</dbReference>
<sequence>MSEQNSDSCNKSLKYDWYQTEATVVITVLEKNVNKDHLQIQFKDDLVSLSFKTVQSDQQVDKKFHLPHKIVPEQCSYKLSAAKIEINLKKQEGIRWEKLEGPVAQHEVKVMPQSSTSSNKPPSYPTSKPGKDWSTIEKELKQEEEKEKPEGEEALNKLFQEIYGKGDENVKRAMNKSFMESGGTVLSTNWDQIKQGRVPVKPPDGMEWKTWSE</sequence>
<evidence type="ECO:0000256" key="1">
    <source>
        <dbReference type="SAM" id="MobiDB-lite"/>
    </source>
</evidence>
<feature type="domain" description="SGS" evidence="2">
    <location>
        <begin position="123"/>
        <end position="213"/>
    </location>
</feature>
<evidence type="ECO:0000259" key="3">
    <source>
        <dbReference type="PROSITE" id="PS51203"/>
    </source>
</evidence>
<dbReference type="FunFam" id="2.60.40.790:FF:000012">
    <property type="entry name" value="SGT1 homolog, MIS12 kinetochore complex assembly cochaperone"/>
    <property type="match status" value="1"/>
</dbReference>
<dbReference type="GeneID" id="108744928"/>